<feature type="transmembrane region" description="Helical" evidence="6">
    <location>
        <begin position="248"/>
        <end position="268"/>
    </location>
</feature>
<feature type="transmembrane region" description="Helical" evidence="6">
    <location>
        <begin position="274"/>
        <end position="294"/>
    </location>
</feature>
<dbReference type="OrthoDB" id="9034298at2"/>
<protein>
    <recommendedName>
        <fullName evidence="9">ABC transporter permease</fullName>
    </recommendedName>
</protein>
<feature type="transmembrane region" description="Helical" evidence="6">
    <location>
        <begin position="62"/>
        <end position="81"/>
    </location>
</feature>
<feature type="transmembrane region" description="Helical" evidence="6">
    <location>
        <begin position="326"/>
        <end position="352"/>
    </location>
</feature>
<dbReference type="EMBL" id="AWWI01000016">
    <property type="protein sequence ID" value="PIL22036.1"/>
    <property type="molecule type" value="Genomic_DNA"/>
</dbReference>
<name>A0A2G8RKB1_9RHOB</name>
<keyword evidence="3 6" id="KW-0812">Transmembrane</keyword>
<feature type="transmembrane region" description="Helical" evidence="6">
    <location>
        <begin position="87"/>
        <end position="105"/>
    </location>
</feature>
<evidence type="ECO:0000256" key="6">
    <source>
        <dbReference type="SAM" id="Phobius"/>
    </source>
</evidence>
<feature type="transmembrane region" description="Helical" evidence="6">
    <location>
        <begin position="112"/>
        <end position="134"/>
    </location>
</feature>
<dbReference type="AlphaFoldDB" id="A0A2G8RKB1"/>
<keyword evidence="2" id="KW-1003">Cell membrane</keyword>
<dbReference type="GO" id="GO:0015658">
    <property type="term" value="F:branched-chain amino acid transmembrane transporter activity"/>
    <property type="evidence" value="ECO:0007669"/>
    <property type="project" value="InterPro"/>
</dbReference>
<dbReference type="CDD" id="cd06581">
    <property type="entry name" value="TM_PBP1_LivM_like"/>
    <property type="match status" value="1"/>
</dbReference>
<dbReference type="InterPro" id="IPR043428">
    <property type="entry name" value="LivM-like"/>
</dbReference>
<evidence type="ECO:0000313" key="7">
    <source>
        <dbReference type="EMBL" id="PIL22036.1"/>
    </source>
</evidence>
<feature type="transmembrane region" description="Helical" evidence="6">
    <location>
        <begin position="202"/>
        <end position="221"/>
    </location>
</feature>
<dbReference type="Pfam" id="PF02653">
    <property type="entry name" value="BPD_transp_2"/>
    <property type="match status" value="1"/>
</dbReference>
<comment type="subcellular location">
    <subcellularLocation>
        <location evidence="1">Cell membrane</location>
        <topology evidence="1">Multi-pass membrane protein</topology>
    </subcellularLocation>
</comment>
<evidence type="ECO:0000256" key="1">
    <source>
        <dbReference type="ARBA" id="ARBA00004651"/>
    </source>
</evidence>
<dbReference type="PANTHER" id="PTHR30482">
    <property type="entry name" value="HIGH-AFFINITY BRANCHED-CHAIN AMINO ACID TRANSPORT SYSTEM PERMEASE"/>
    <property type="match status" value="1"/>
</dbReference>
<proteinExistence type="predicted"/>
<evidence type="ECO:0000256" key="5">
    <source>
        <dbReference type="ARBA" id="ARBA00023136"/>
    </source>
</evidence>
<feature type="transmembrane region" description="Helical" evidence="6">
    <location>
        <begin position="32"/>
        <end position="50"/>
    </location>
</feature>
<evidence type="ECO:0008006" key="9">
    <source>
        <dbReference type="Google" id="ProtNLM"/>
    </source>
</evidence>
<dbReference type="Proteomes" id="UP000231259">
    <property type="component" value="Unassembled WGS sequence"/>
</dbReference>
<keyword evidence="4 6" id="KW-1133">Transmembrane helix</keyword>
<dbReference type="RefSeq" id="WP_099909165.1">
    <property type="nucleotide sequence ID" value="NZ_AWWI01000016.1"/>
</dbReference>
<evidence type="ECO:0000256" key="3">
    <source>
        <dbReference type="ARBA" id="ARBA00022692"/>
    </source>
</evidence>
<reference evidence="7 8" key="1">
    <citation type="submission" date="2013-09" db="EMBL/GenBank/DDBJ databases">
        <title>Genome sequencing of Phaeobacter antarcticus sp. nov. SM1211.</title>
        <authorList>
            <person name="Zhang X.-Y."/>
            <person name="Liu C."/>
            <person name="Chen X.-L."/>
            <person name="Xie B.-B."/>
            <person name="Qin Q.-L."/>
            <person name="Rong J.-C."/>
            <person name="Zhang Y.-Z."/>
        </authorList>
    </citation>
    <scope>NUCLEOTIDE SEQUENCE [LARGE SCALE GENOMIC DNA]</scope>
    <source>
        <strain evidence="7 8">SM1211</strain>
    </source>
</reference>
<organism evidence="7 8">
    <name type="scientific">Puniceibacterium antarcticum</name>
    <dbReference type="NCBI Taxonomy" id="1206336"/>
    <lineage>
        <taxon>Bacteria</taxon>
        <taxon>Pseudomonadati</taxon>
        <taxon>Pseudomonadota</taxon>
        <taxon>Alphaproteobacteria</taxon>
        <taxon>Rhodobacterales</taxon>
        <taxon>Paracoccaceae</taxon>
        <taxon>Puniceibacterium</taxon>
    </lineage>
</organism>
<comment type="caution">
    <text evidence="7">The sequence shown here is derived from an EMBL/GenBank/DDBJ whole genome shotgun (WGS) entry which is preliminary data.</text>
</comment>
<sequence>MTLNTTDTVPRSRARRLFSRLEGPQTMGSGPAFWTVAALVLGVAAAYPLIADAWTVGNAAYFLIWTFMAMGLGVVWGYAGALSFGQTAFFGLAGYAYGVITINLGTAYGLTIVALLLSVAIGGLFALVIGYFMFYGRIQGVFIGIVTLSVTLVLETFMAQTAGPQWRIGEARLNGFNGMSGMPPLTLPWFGGDIVLYPGPPLYYLLLGLVVICYLGLRILLNSPFGNVLVAIRENPHRVGMLGYDVRLYQMLAFGIGGAFAALSGALYTAWGQYITPSSMGLTSAALPIVWVAVGGRRDITATLIGTLVVLAGFQTLTIYGSQYALVVMGALLLVTVLAAPQGLIVGAMTLLGRLFQRSKT</sequence>
<accession>A0A2G8RKB1</accession>
<dbReference type="PANTHER" id="PTHR30482:SF4">
    <property type="entry name" value="SLR1201 PROTEIN"/>
    <property type="match status" value="1"/>
</dbReference>
<feature type="transmembrane region" description="Helical" evidence="6">
    <location>
        <begin position="140"/>
        <end position="159"/>
    </location>
</feature>
<keyword evidence="5 6" id="KW-0472">Membrane</keyword>
<evidence type="ECO:0000313" key="8">
    <source>
        <dbReference type="Proteomes" id="UP000231259"/>
    </source>
</evidence>
<dbReference type="InterPro" id="IPR001851">
    <property type="entry name" value="ABC_transp_permease"/>
</dbReference>
<feature type="transmembrane region" description="Helical" evidence="6">
    <location>
        <begin position="301"/>
        <end position="320"/>
    </location>
</feature>
<dbReference type="GO" id="GO:0005886">
    <property type="term" value="C:plasma membrane"/>
    <property type="evidence" value="ECO:0007669"/>
    <property type="project" value="UniProtKB-SubCell"/>
</dbReference>
<evidence type="ECO:0000256" key="2">
    <source>
        <dbReference type="ARBA" id="ARBA00022475"/>
    </source>
</evidence>
<evidence type="ECO:0000256" key="4">
    <source>
        <dbReference type="ARBA" id="ARBA00022989"/>
    </source>
</evidence>
<keyword evidence="8" id="KW-1185">Reference proteome</keyword>
<gene>
    <name evidence="7" type="ORF">P775_00810</name>
</gene>